<reference evidence="1" key="2">
    <citation type="submission" date="2020-09" db="EMBL/GenBank/DDBJ databases">
        <authorList>
            <person name="Sun Q."/>
            <person name="Sedlacek I."/>
        </authorList>
    </citation>
    <scope>NUCLEOTIDE SEQUENCE</scope>
    <source>
        <strain evidence="1">CCM 7897</strain>
    </source>
</reference>
<organism evidence="1 2">
    <name type="scientific">Azorhizobium oxalatiphilum</name>
    <dbReference type="NCBI Taxonomy" id="980631"/>
    <lineage>
        <taxon>Bacteria</taxon>
        <taxon>Pseudomonadati</taxon>
        <taxon>Pseudomonadota</taxon>
        <taxon>Alphaproteobacteria</taxon>
        <taxon>Hyphomicrobiales</taxon>
        <taxon>Xanthobacteraceae</taxon>
        <taxon>Azorhizobium</taxon>
    </lineage>
</organism>
<sequence>MYPLGIRAAMMAAPGSRDPRALPPDRIDGQNLPSSAIALSGRLIASFALSLCMEAP</sequence>
<evidence type="ECO:0000313" key="2">
    <source>
        <dbReference type="Proteomes" id="UP000606044"/>
    </source>
</evidence>
<dbReference type="AlphaFoldDB" id="A0A917F684"/>
<gene>
    <name evidence="1" type="ORF">GCM10007301_03830</name>
</gene>
<dbReference type="Proteomes" id="UP000606044">
    <property type="component" value="Unassembled WGS sequence"/>
</dbReference>
<name>A0A917F684_9HYPH</name>
<comment type="caution">
    <text evidence="1">The sequence shown here is derived from an EMBL/GenBank/DDBJ whole genome shotgun (WGS) entry which is preliminary data.</text>
</comment>
<reference evidence="1" key="1">
    <citation type="journal article" date="2014" name="Int. J. Syst. Evol. Microbiol.">
        <title>Complete genome sequence of Corynebacterium casei LMG S-19264T (=DSM 44701T), isolated from a smear-ripened cheese.</title>
        <authorList>
            <consortium name="US DOE Joint Genome Institute (JGI-PGF)"/>
            <person name="Walter F."/>
            <person name="Albersmeier A."/>
            <person name="Kalinowski J."/>
            <person name="Ruckert C."/>
        </authorList>
    </citation>
    <scope>NUCLEOTIDE SEQUENCE</scope>
    <source>
        <strain evidence="1">CCM 7897</strain>
    </source>
</reference>
<proteinExistence type="predicted"/>
<evidence type="ECO:0000313" key="1">
    <source>
        <dbReference type="EMBL" id="GGF47764.1"/>
    </source>
</evidence>
<dbReference type="EMBL" id="BMCT01000001">
    <property type="protein sequence ID" value="GGF47764.1"/>
    <property type="molecule type" value="Genomic_DNA"/>
</dbReference>
<protein>
    <submittedName>
        <fullName evidence="1">Uncharacterized protein</fullName>
    </submittedName>
</protein>
<keyword evidence="2" id="KW-1185">Reference proteome</keyword>
<accession>A0A917F684</accession>